<feature type="transmembrane region" description="Helical" evidence="1">
    <location>
        <begin position="94"/>
        <end position="114"/>
    </location>
</feature>
<dbReference type="PANTHER" id="PTHR30273">
    <property type="entry name" value="PERIPLASMIC SIGNAL SENSOR AND SIGMA FACTOR ACTIVATOR FECR-RELATED"/>
    <property type="match status" value="1"/>
</dbReference>
<reference evidence="2 3" key="1">
    <citation type="submission" date="2017-05" db="EMBL/GenBank/DDBJ databases">
        <authorList>
            <person name="Varghese N."/>
            <person name="Submissions S."/>
        </authorList>
    </citation>
    <scope>NUCLEOTIDE SEQUENCE [LARGE SCALE GENOMIC DNA]</scope>
    <source>
        <strain evidence="2 3">DSM 25457</strain>
    </source>
</reference>
<dbReference type="PANTHER" id="PTHR30273:SF2">
    <property type="entry name" value="PROTEIN FECR"/>
    <property type="match status" value="1"/>
</dbReference>
<organism evidence="2 3">
    <name type="scientific">Neorhodopirellula lusitana</name>
    <dbReference type="NCBI Taxonomy" id="445327"/>
    <lineage>
        <taxon>Bacteria</taxon>
        <taxon>Pseudomonadati</taxon>
        <taxon>Planctomycetota</taxon>
        <taxon>Planctomycetia</taxon>
        <taxon>Pirellulales</taxon>
        <taxon>Pirellulaceae</taxon>
        <taxon>Neorhodopirellula</taxon>
    </lineage>
</organism>
<dbReference type="InterPro" id="IPR013320">
    <property type="entry name" value="ConA-like_dom_sf"/>
</dbReference>
<keyword evidence="1" id="KW-1133">Transmembrane helix</keyword>
<gene>
    <name evidence="2" type="ORF">SAMN06265222_102161</name>
</gene>
<keyword evidence="3" id="KW-1185">Reference proteome</keyword>
<dbReference type="Pfam" id="PF13385">
    <property type="entry name" value="Laminin_G_3"/>
    <property type="match status" value="1"/>
</dbReference>
<proteinExistence type="predicted"/>
<dbReference type="InterPro" id="IPR012373">
    <property type="entry name" value="Ferrdict_sens_TM"/>
</dbReference>
<evidence type="ECO:0000313" key="3">
    <source>
        <dbReference type="Proteomes" id="UP001158067"/>
    </source>
</evidence>
<protein>
    <submittedName>
        <fullName evidence="2">Concanavalin A-like lectin/glucanases superfamily protein</fullName>
    </submittedName>
</protein>
<dbReference type="Gene3D" id="2.60.120.200">
    <property type="match status" value="1"/>
</dbReference>
<keyword evidence="1" id="KW-0472">Membrane</keyword>
<accession>A0ABY1PV82</accession>
<name>A0ABY1PV82_9BACT</name>
<dbReference type="SUPFAM" id="SSF49899">
    <property type="entry name" value="Concanavalin A-like lectins/glucanases"/>
    <property type="match status" value="1"/>
</dbReference>
<evidence type="ECO:0000313" key="2">
    <source>
        <dbReference type="EMBL" id="SMP46692.1"/>
    </source>
</evidence>
<sequence length="545" mass="60421">MKWDSGSVDPRLVQMVSDLQEGRLSEEDRQWLNARLKRDPQSRQIYHAMMNLHVHLDRVYSGDPSLMAMPEVVRLADRRSEQAASPRSPYRSQLWMGIAAALVVGLFLNAWVFLARGFTPGLISESSSYAETIDGVAVLTQAIAVQWDEGAGRGYRTGDALPKGVLRLKQGFAQIEFFSGATVILEGPAEMELLSSDRARFAAGKLRAFVPEPAVGFTIEGPGFDTVDLGTEFAISLDSTGQGEVHVVDGEVSIRQKSGGKIQNLLGGRAIRTTGESGHFEEIASSESTFVGRKEIAEIAEKSSRSAAESWRLRRDRWASDPDVIVYFDFEGQDPWDRRLNSAKEGAPEGAIIGAEWTQGRWPGKGALRFRNVSDRVRLNVPGEFDSVTFVVHVRLDGLFEPLNSLFMADEFGPNEPHWQIRHDGALKFGIHSVGYSEADLVLSPQDMSRWLHLAVVYDRQRMKATHYVDGELVGSTRLEADGPLRIGSAELGNWQTQRLPYPIRRLSGTIDEFLILGRSLSESEIRLLAGGVDPGHRKASRLKH</sequence>
<dbReference type="Proteomes" id="UP001158067">
    <property type="component" value="Unassembled WGS sequence"/>
</dbReference>
<keyword evidence="1" id="KW-0812">Transmembrane</keyword>
<evidence type="ECO:0000256" key="1">
    <source>
        <dbReference type="SAM" id="Phobius"/>
    </source>
</evidence>
<dbReference type="EMBL" id="FXUG01000002">
    <property type="protein sequence ID" value="SMP46692.1"/>
    <property type="molecule type" value="Genomic_DNA"/>
</dbReference>
<comment type="caution">
    <text evidence="2">The sequence shown here is derived from an EMBL/GenBank/DDBJ whole genome shotgun (WGS) entry which is preliminary data.</text>
</comment>